<dbReference type="NCBIfam" id="NF004620">
    <property type="entry name" value="PRK05954.1"/>
    <property type="match status" value="1"/>
</dbReference>
<dbReference type="Pfam" id="PF02570">
    <property type="entry name" value="CbiC"/>
    <property type="match status" value="1"/>
</dbReference>
<evidence type="ECO:0000256" key="4">
    <source>
        <dbReference type="ARBA" id="ARBA00023235"/>
    </source>
</evidence>
<organism evidence="6 7">
    <name type="scientific">Lyngbya confervoides BDU141951</name>
    <dbReference type="NCBI Taxonomy" id="1574623"/>
    <lineage>
        <taxon>Bacteria</taxon>
        <taxon>Bacillati</taxon>
        <taxon>Cyanobacteriota</taxon>
        <taxon>Cyanophyceae</taxon>
        <taxon>Oscillatoriophycideae</taxon>
        <taxon>Oscillatoriales</taxon>
        <taxon>Microcoleaceae</taxon>
        <taxon>Lyngbya</taxon>
    </lineage>
</organism>
<proteinExistence type="inferred from homology"/>
<keyword evidence="4 6" id="KW-0413">Isomerase</keyword>
<name>A0ABD4T7M1_9CYAN</name>
<accession>A0ABD4T7M1</accession>
<reference evidence="6 7" key="1">
    <citation type="journal article" date="2015" name="Genome Announc.">
        <title>Draft Genome Sequence of Filamentous Marine Cyanobacterium Lyngbya confervoides Strain BDU141951.</title>
        <authorList>
            <person name="Chandrababunaidu M.M."/>
            <person name="Sen D."/>
            <person name="Tripathy S."/>
        </authorList>
    </citation>
    <scope>NUCLEOTIDE SEQUENCE [LARGE SCALE GENOMIC DNA]</scope>
    <source>
        <strain evidence="6 7">BDU141951</strain>
    </source>
</reference>
<keyword evidence="3" id="KW-0169">Cobalamin biosynthesis</keyword>
<dbReference type="InterPro" id="IPR003722">
    <property type="entry name" value="Cbl_synth_CobH/CbiC"/>
</dbReference>
<dbReference type="InterPro" id="IPR036588">
    <property type="entry name" value="CobH/CbiC_sf"/>
</dbReference>
<evidence type="ECO:0000313" key="7">
    <source>
        <dbReference type="Proteomes" id="UP000031561"/>
    </source>
</evidence>
<gene>
    <name evidence="6" type="ORF">QQ91_0015610</name>
</gene>
<sequence length="204" mass="21841">MQLHPIVQQSFAIIDREFGDHHFSAAEYRVVQRIIHSTGDFEFKHLTHFSQFAISQAIAALSSGTPIVTDVSMVAQGIRTMVQATFKNPIINAIAGVQTPLPGRTRSETGILQTYGQYPDAVYAIGNAPTALLSLCHQLQSASGGLPAVVIGAPVGFVSVLESKQCLAQTPVEQIRIEGRKGGSAVAAAVINALLHLAWNEQSR</sequence>
<dbReference type="PANTHER" id="PTHR43588">
    <property type="entry name" value="COBALT-PRECORRIN-8 METHYLMUTASE"/>
    <property type="match status" value="1"/>
</dbReference>
<evidence type="ECO:0000259" key="5">
    <source>
        <dbReference type="Pfam" id="PF02570"/>
    </source>
</evidence>
<evidence type="ECO:0000256" key="3">
    <source>
        <dbReference type="ARBA" id="ARBA00022573"/>
    </source>
</evidence>
<dbReference type="EMBL" id="JTHE03000091">
    <property type="protein sequence ID" value="MCM1984250.1"/>
    <property type="molecule type" value="Genomic_DNA"/>
</dbReference>
<dbReference type="Proteomes" id="UP000031561">
    <property type="component" value="Unassembled WGS sequence"/>
</dbReference>
<dbReference type="Gene3D" id="3.40.50.10230">
    <property type="entry name" value="Cobalamin biosynthesis CobH/CbiC, precorrin-8X methylmutase"/>
    <property type="match status" value="1"/>
</dbReference>
<dbReference type="RefSeq" id="WP_166275971.1">
    <property type="nucleotide sequence ID" value="NZ_JTHE03000091.1"/>
</dbReference>
<evidence type="ECO:0000256" key="1">
    <source>
        <dbReference type="ARBA" id="ARBA00004953"/>
    </source>
</evidence>
<comment type="caution">
    <text evidence="6">The sequence shown here is derived from an EMBL/GenBank/DDBJ whole genome shotgun (WGS) entry which is preliminary data.</text>
</comment>
<evidence type="ECO:0000313" key="6">
    <source>
        <dbReference type="EMBL" id="MCM1984250.1"/>
    </source>
</evidence>
<feature type="domain" description="Cobalamin biosynthesis precorrin-8X methylmutase CobH/CbiC" evidence="5">
    <location>
        <begin position="6"/>
        <end position="196"/>
    </location>
</feature>
<comment type="similarity">
    <text evidence="2">Belongs to the CobH/CbiC family.</text>
</comment>
<keyword evidence="7" id="KW-1185">Reference proteome</keyword>
<dbReference type="SUPFAM" id="SSF63965">
    <property type="entry name" value="Precorrin-8X methylmutase CbiC/CobH"/>
    <property type="match status" value="1"/>
</dbReference>
<comment type="pathway">
    <text evidence="1">Cofactor biosynthesis; adenosylcobalamin biosynthesis.</text>
</comment>
<dbReference type="EC" id="5.4.99.61" evidence="6"/>
<dbReference type="PANTHER" id="PTHR43588:SF1">
    <property type="entry name" value="COBALT-PRECORRIN-8 METHYLMUTASE"/>
    <property type="match status" value="1"/>
</dbReference>
<protein>
    <submittedName>
        <fullName evidence="6">Precorrin-8X methylmutase</fullName>
        <ecNumber evidence="6">5.4.99.61</ecNumber>
    </submittedName>
</protein>
<dbReference type="GO" id="GO:0009236">
    <property type="term" value="P:cobalamin biosynthetic process"/>
    <property type="evidence" value="ECO:0007669"/>
    <property type="project" value="UniProtKB-KW"/>
</dbReference>
<dbReference type="AlphaFoldDB" id="A0ABD4T7M1"/>
<dbReference type="GO" id="GO:0016993">
    <property type="term" value="F:precorrin-8X methylmutase activity"/>
    <property type="evidence" value="ECO:0007669"/>
    <property type="project" value="UniProtKB-EC"/>
</dbReference>
<evidence type="ECO:0000256" key="2">
    <source>
        <dbReference type="ARBA" id="ARBA00009774"/>
    </source>
</evidence>